<dbReference type="Proteomes" id="UP000187209">
    <property type="component" value="Unassembled WGS sequence"/>
</dbReference>
<accession>A0A1R2AMR7</accession>
<keyword evidence="3" id="KW-1185">Reference proteome</keyword>
<comment type="caution">
    <text evidence="2">The sequence shown here is derived from an EMBL/GenBank/DDBJ whole genome shotgun (WGS) entry which is preliminary data.</text>
</comment>
<dbReference type="InterPro" id="IPR029071">
    <property type="entry name" value="Ubiquitin-like_domsf"/>
</dbReference>
<dbReference type="AlphaFoldDB" id="A0A1R2AMR7"/>
<evidence type="ECO:0008006" key="4">
    <source>
        <dbReference type="Google" id="ProtNLM"/>
    </source>
</evidence>
<organism evidence="2 3">
    <name type="scientific">Stentor coeruleus</name>
    <dbReference type="NCBI Taxonomy" id="5963"/>
    <lineage>
        <taxon>Eukaryota</taxon>
        <taxon>Sar</taxon>
        <taxon>Alveolata</taxon>
        <taxon>Ciliophora</taxon>
        <taxon>Postciliodesmatophora</taxon>
        <taxon>Heterotrichea</taxon>
        <taxon>Heterotrichida</taxon>
        <taxon>Stentoridae</taxon>
        <taxon>Stentor</taxon>
    </lineage>
</organism>
<dbReference type="SUPFAM" id="SSF54236">
    <property type="entry name" value="Ubiquitin-like"/>
    <property type="match status" value="1"/>
</dbReference>
<dbReference type="EMBL" id="MPUH01001927">
    <property type="protein sequence ID" value="OMJ65828.1"/>
    <property type="molecule type" value="Genomic_DNA"/>
</dbReference>
<reference evidence="2 3" key="1">
    <citation type="submission" date="2016-11" db="EMBL/GenBank/DDBJ databases">
        <title>The macronuclear genome of Stentor coeruleus: a giant cell with tiny introns.</title>
        <authorList>
            <person name="Slabodnick M."/>
            <person name="Ruby J.G."/>
            <person name="Reiff S.B."/>
            <person name="Swart E.C."/>
            <person name="Gosai S."/>
            <person name="Prabakaran S."/>
            <person name="Witkowska E."/>
            <person name="Larue G.E."/>
            <person name="Fisher S."/>
            <person name="Freeman R.M."/>
            <person name="Gunawardena J."/>
            <person name="Chu W."/>
            <person name="Stover N.A."/>
            <person name="Gregory B.D."/>
            <person name="Nowacki M."/>
            <person name="Derisi J."/>
            <person name="Roy S.W."/>
            <person name="Marshall W.F."/>
            <person name="Sood P."/>
        </authorList>
    </citation>
    <scope>NUCLEOTIDE SEQUENCE [LARGE SCALE GENOMIC DNA]</scope>
    <source>
        <strain evidence="2">WM001</strain>
    </source>
</reference>
<evidence type="ECO:0000313" key="2">
    <source>
        <dbReference type="EMBL" id="OMJ65828.1"/>
    </source>
</evidence>
<sequence>MGLNSSTEEIPSLIQRIRPTPGSSGRKVRKGTVSIYCENTHNIYTINCTPGMTINEIKSLLPTKNCELFVSEYQIPNSISIESLSINQKTLIRMVVKDKISQKTSSTTDSLHEQETCKIIGPKRQIQDKPQKPNPESISSLEPSYSNVSFRNAINSSSPDDTPFSIDLKLFAVPDLKLENSSKRMRKSLY</sequence>
<evidence type="ECO:0000256" key="1">
    <source>
        <dbReference type="SAM" id="MobiDB-lite"/>
    </source>
</evidence>
<evidence type="ECO:0000313" key="3">
    <source>
        <dbReference type="Proteomes" id="UP000187209"/>
    </source>
</evidence>
<proteinExistence type="predicted"/>
<name>A0A1R2AMR7_9CILI</name>
<protein>
    <recommendedName>
        <fullName evidence="4">Ubiquitin-like domain-containing protein</fullName>
    </recommendedName>
</protein>
<dbReference type="OrthoDB" id="321061at2759"/>
<feature type="compositionally biased region" description="Polar residues" evidence="1">
    <location>
        <begin position="134"/>
        <end position="143"/>
    </location>
</feature>
<feature type="region of interest" description="Disordered" evidence="1">
    <location>
        <begin position="122"/>
        <end position="143"/>
    </location>
</feature>
<gene>
    <name evidence="2" type="ORF">SteCoe_37564</name>
</gene>